<dbReference type="EMBL" id="JACOOJ010000010">
    <property type="protein sequence ID" value="MBC5632678.1"/>
    <property type="molecule type" value="Genomic_DNA"/>
</dbReference>
<keyword evidence="2" id="KW-0489">Methyltransferase</keyword>
<name>A0ABR7DPT0_9BACT</name>
<dbReference type="InterPro" id="IPR006342">
    <property type="entry name" value="FkbM_mtfrase"/>
</dbReference>
<evidence type="ECO:0000313" key="2">
    <source>
        <dbReference type="EMBL" id="MBC5632678.1"/>
    </source>
</evidence>
<dbReference type="Proteomes" id="UP000651475">
    <property type="component" value="Unassembled WGS sequence"/>
</dbReference>
<dbReference type="Pfam" id="PF05050">
    <property type="entry name" value="Methyltransf_21"/>
    <property type="match status" value="1"/>
</dbReference>
<dbReference type="InterPro" id="IPR029063">
    <property type="entry name" value="SAM-dependent_MTases_sf"/>
</dbReference>
<evidence type="ECO:0000313" key="3">
    <source>
        <dbReference type="Proteomes" id="UP000651475"/>
    </source>
</evidence>
<dbReference type="SUPFAM" id="SSF53335">
    <property type="entry name" value="S-adenosyl-L-methionine-dependent methyltransferases"/>
    <property type="match status" value="1"/>
</dbReference>
<dbReference type="GO" id="GO:0008168">
    <property type="term" value="F:methyltransferase activity"/>
    <property type="evidence" value="ECO:0007669"/>
    <property type="project" value="UniProtKB-KW"/>
</dbReference>
<sequence>MLAKLYRKIVPGKIRKIIYNTFLDRLLILIRNFEGTMRWYWCKLFYAIVSPKNEREQAYKAWGIAGNSPYPYIWKKEYDLQHYEVNVDHASNLPYVVHNGKKLYFKRDMVASVESGYRGLMIEQDKRSAHRYVDFYDELKGKTLLDIGAAEAIFTLDAIEYVNHAYLFECEEAWIEALEATFAPWRNKITIVRKYVSDVDDDNNITLDTFFQGERKSIDNLFLKMDIEGYERKALKGAAHILSHGKPVSGSVCIYHLPDDPEVIENLLHEYGLQTIIQTGYLYMCWEMRPGVIKFKS</sequence>
<accession>A0ABR7DPT0</accession>
<reference evidence="2 3" key="1">
    <citation type="submission" date="2020-08" db="EMBL/GenBank/DDBJ databases">
        <title>Genome public.</title>
        <authorList>
            <person name="Liu C."/>
            <person name="Sun Q."/>
        </authorList>
    </citation>
    <scope>NUCLEOTIDE SEQUENCE [LARGE SCALE GENOMIC DNA]</scope>
    <source>
        <strain evidence="2 3">NSJ-79</strain>
    </source>
</reference>
<dbReference type="RefSeq" id="WP_186929438.1">
    <property type="nucleotide sequence ID" value="NZ_JACOOJ010000010.1"/>
</dbReference>
<dbReference type="Gene3D" id="3.40.50.150">
    <property type="entry name" value="Vaccinia Virus protein VP39"/>
    <property type="match status" value="1"/>
</dbReference>
<keyword evidence="3" id="KW-1185">Reference proteome</keyword>
<evidence type="ECO:0000259" key="1">
    <source>
        <dbReference type="Pfam" id="PF05050"/>
    </source>
</evidence>
<proteinExistence type="predicted"/>
<gene>
    <name evidence="2" type="ORF">H8S65_07845</name>
</gene>
<keyword evidence="2" id="KW-0808">Transferase</keyword>
<dbReference type="GO" id="GO:0032259">
    <property type="term" value="P:methylation"/>
    <property type="evidence" value="ECO:0007669"/>
    <property type="project" value="UniProtKB-KW"/>
</dbReference>
<comment type="caution">
    <text evidence="2">The sequence shown here is derived from an EMBL/GenBank/DDBJ whole genome shotgun (WGS) entry which is preliminary data.</text>
</comment>
<protein>
    <submittedName>
        <fullName evidence="2">FkbM family methyltransferase</fullName>
    </submittedName>
</protein>
<feature type="domain" description="Methyltransferase FkbM" evidence="1">
    <location>
        <begin position="202"/>
        <end position="272"/>
    </location>
</feature>
<organism evidence="2 3">
    <name type="scientific">Parabacteroides hominis</name>
    <dbReference type="NCBI Taxonomy" id="2763057"/>
    <lineage>
        <taxon>Bacteria</taxon>
        <taxon>Pseudomonadati</taxon>
        <taxon>Bacteroidota</taxon>
        <taxon>Bacteroidia</taxon>
        <taxon>Bacteroidales</taxon>
        <taxon>Tannerellaceae</taxon>
        <taxon>Parabacteroides</taxon>
    </lineage>
</organism>